<dbReference type="GO" id="GO:0008061">
    <property type="term" value="F:chitin binding"/>
    <property type="evidence" value="ECO:0007669"/>
    <property type="project" value="UniProtKB-KW"/>
</dbReference>
<comment type="catalytic activity">
    <reaction evidence="1">
        <text>Random endo-hydrolysis of N-acetyl-beta-D-glucosaminide (1-&gt;4)-beta-linkages in chitin and chitodextrins.</text>
        <dbReference type="EC" id="3.2.1.14"/>
    </reaction>
</comment>
<dbReference type="EMBL" id="FN653313">
    <property type="protein sequence ID" value="CBY14619.1"/>
    <property type="molecule type" value="Genomic_DNA"/>
</dbReference>
<keyword evidence="11" id="KW-1185">Reference proteome</keyword>
<keyword evidence="6" id="KW-0624">Polysaccharide degradation</keyword>
<dbReference type="SUPFAM" id="SSF57625">
    <property type="entry name" value="Invertebrate chitin-binding proteins"/>
    <property type="match status" value="1"/>
</dbReference>
<evidence type="ECO:0000313" key="10">
    <source>
        <dbReference type="EMBL" id="CBY14619.1"/>
    </source>
</evidence>
<evidence type="ECO:0000259" key="9">
    <source>
        <dbReference type="PROSITE" id="PS50940"/>
    </source>
</evidence>
<protein>
    <recommendedName>
        <fullName evidence="2">chitinase</fullName>
        <ecNumber evidence="2">3.2.1.14</ecNumber>
    </recommendedName>
</protein>
<keyword evidence="6" id="KW-0146">Chitin degradation</keyword>
<dbReference type="InterPro" id="IPR002557">
    <property type="entry name" value="Chitin-bd_dom"/>
</dbReference>
<reference evidence="10" key="1">
    <citation type="journal article" date="2010" name="Science">
        <title>Plasticity of animal genome architecture unmasked by rapid evolution of a pelagic tunicate.</title>
        <authorList>
            <person name="Denoeud F."/>
            <person name="Henriet S."/>
            <person name="Mungpakdee S."/>
            <person name="Aury J.M."/>
            <person name="Da Silva C."/>
            <person name="Brinkmann H."/>
            <person name="Mikhaleva J."/>
            <person name="Olsen L.C."/>
            <person name="Jubin C."/>
            <person name="Canestro C."/>
            <person name="Bouquet J.M."/>
            <person name="Danks G."/>
            <person name="Poulain J."/>
            <person name="Campsteijn C."/>
            <person name="Adamski M."/>
            <person name="Cross I."/>
            <person name="Yadetie F."/>
            <person name="Muffato M."/>
            <person name="Louis A."/>
            <person name="Butcher S."/>
            <person name="Tsagkogeorga G."/>
            <person name="Konrad A."/>
            <person name="Singh S."/>
            <person name="Jensen M.F."/>
            <person name="Cong E.H."/>
            <person name="Eikeseth-Otteraa H."/>
            <person name="Noel B."/>
            <person name="Anthouard V."/>
            <person name="Porcel B.M."/>
            <person name="Kachouri-Lafond R."/>
            <person name="Nishino A."/>
            <person name="Ugolini M."/>
            <person name="Chourrout P."/>
            <person name="Nishida H."/>
            <person name="Aasland R."/>
            <person name="Huzurbazar S."/>
            <person name="Westhof E."/>
            <person name="Delsuc F."/>
            <person name="Lehrach H."/>
            <person name="Reinhardt R."/>
            <person name="Weissenbach J."/>
            <person name="Roy S.W."/>
            <person name="Artiguenave F."/>
            <person name="Postlethwait J.H."/>
            <person name="Manak J.R."/>
            <person name="Thompson E.M."/>
            <person name="Jaillon O."/>
            <person name="Du Pasquier L."/>
            <person name="Boudinot P."/>
            <person name="Liberles D.A."/>
            <person name="Volff J.N."/>
            <person name="Philippe H."/>
            <person name="Lenhard B."/>
            <person name="Roest Crollius H."/>
            <person name="Wincker P."/>
            <person name="Chourrout D."/>
        </authorList>
    </citation>
    <scope>NUCLEOTIDE SEQUENCE [LARGE SCALE GENOMIC DNA]</scope>
</reference>
<dbReference type="PANTHER" id="PTHR23301">
    <property type="entry name" value="CHITIN BINDING PERITROPHIN-A"/>
    <property type="match status" value="1"/>
</dbReference>
<evidence type="ECO:0000256" key="4">
    <source>
        <dbReference type="ARBA" id="ARBA00022729"/>
    </source>
</evidence>
<dbReference type="AlphaFoldDB" id="E4XY91"/>
<organism evidence="10">
    <name type="scientific">Oikopleura dioica</name>
    <name type="common">Tunicate</name>
    <dbReference type="NCBI Taxonomy" id="34765"/>
    <lineage>
        <taxon>Eukaryota</taxon>
        <taxon>Metazoa</taxon>
        <taxon>Chordata</taxon>
        <taxon>Tunicata</taxon>
        <taxon>Appendicularia</taxon>
        <taxon>Copelata</taxon>
        <taxon>Oikopleuridae</taxon>
        <taxon>Oikopleura</taxon>
    </lineage>
</organism>
<keyword evidence="5" id="KW-0677">Repeat</keyword>
<keyword evidence="7" id="KW-1015">Disulfide bond</keyword>
<name>E4XY91_OIKDI</name>
<evidence type="ECO:0000256" key="2">
    <source>
        <dbReference type="ARBA" id="ARBA00012729"/>
    </source>
</evidence>
<dbReference type="InterPro" id="IPR051940">
    <property type="entry name" value="Chitin_bind-dev_reg"/>
</dbReference>
<feature type="domain" description="Chitin-binding type-2" evidence="9">
    <location>
        <begin position="18"/>
        <end position="77"/>
    </location>
</feature>
<dbReference type="InParanoid" id="E4XY91"/>
<evidence type="ECO:0000256" key="3">
    <source>
        <dbReference type="ARBA" id="ARBA00022669"/>
    </source>
</evidence>
<dbReference type="GO" id="GO:0006032">
    <property type="term" value="P:chitin catabolic process"/>
    <property type="evidence" value="ECO:0007669"/>
    <property type="project" value="UniProtKB-KW"/>
</dbReference>
<evidence type="ECO:0000313" key="11">
    <source>
        <dbReference type="Proteomes" id="UP000001307"/>
    </source>
</evidence>
<dbReference type="EC" id="3.2.1.14" evidence="2"/>
<dbReference type="GO" id="GO:0008843">
    <property type="term" value="F:endochitinase activity"/>
    <property type="evidence" value="ECO:0007669"/>
    <property type="project" value="UniProtKB-EC"/>
</dbReference>
<dbReference type="Pfam" id="PF01607">
    <property type="entry name" value="CBM_14"/>
    <property type="match status" value="1"/>
</dbReference>
<dbReference type="Gene3D" id="3.20.20.80">
    <property type="entry name" value="Glycosidases"/>
    <property type="match status" value="1"/>
</dbReference>
<accession>E4XY91</accession>
<sequence>MKISALLLSTVKSASIFDDFCNGRTDGLYQYPWDCGKFYNCAGGRTFIQNCAPGTVFDNAIKTCNWPALTDQSGCDLGKIVRKIFYECC</sequence>
<dbReference type="Proteomes" id="UP000001307">
    <property type="component" value="Unassembled WGS sequence"/>
</dbReference>
<dbReference type="FunFam" id="2.170.140.10:FF:000001">
    <property type="entry name" value="Acidic mammalian chitinase"/>
    <property type="match status" value="1"/>
</dbReference>
<dbReference type="InterPro" id="IPR036508">
    <property type="entry name" value="Chitin-bd_dom_sf"/>
</dbReference>
<keyword evidence="8" id="KW-0325">Glycoprotein</keyword>
<dbReference type="OrthoDB" id="6020543at2759"/>
<dbReference type="PANTHER" id="PTHR23301:SF0">
    <property type="entry name" value="CHITIN-BINDING TYPE-2 DOMAIN-CONTAINING PROTEIN-RELATED"/>
    <property type="match status" value="1"/>
</dbReference>
<evidence type="ECO:0000256" key="7">
    <source>
        <dbReference type="ARBA" id="ARBA00023157"/>
    </source>
</evidence>
<proteinExistence type="predicted"/>
<evidence type="ECO:0000256" key="6">
    <source>
        <dbReference type="ARBA" id="ARBA00023024"/>
    </source>
</evidence>
<dbReference type="PROSITE" id="PS50940">
    <property type="entry name" value="CHIT_BIND_II"/>
    <property type="match status" value="1"/>
</dbReference>
<evidence type="ECO:0000256" key="1">
    <source>
        <dbReference type="ARBA" id="ARBA00000822"/>
    </source>
</evidence>
<keyword evidence="6" id="KW-0119">Carbohydrate metabolism</keyword>
<evidence type="ECO:0000256" key="8">
    <source>
        <dbReference type="ARBA" id="ARBA00023180"/>
    </source>
</evidence>
<keyword evidence="4" id="KW-0732">Signal</keyword>
<gene>
    <name evidence="10" type="ORF">GSOID_T00007655001</name>
</gene>
<dbReference type="SMART" id="SM00494">
    <property type="entry name" value="ChtBD2"/>
    <property type="match status" value="1"/>
</dbReference>
<dbReference type="GO" id="GO:0005576">
    <property type="term" value="C:extracellular region"/>
    <property type="evidence" value="ECO:0007669"/>
    <property type="project" value="InterPro"/>
</dbReference>
<evidence type="ECO:0000256" key="5">
    <source>
        <dbReference type="ARBA" id="ARBA00022737"/>
    </source>
</evidence>
<keyword evidence="3" id="KW-0147">Chitin-binding</keyword>